<dbReference type="SUPFAM" id="SSF52317">
    <property type="entry name" value="Class I glutamine amidotransferase-like"/>
    <property type="match status" value="1"/>
</dbReference>
<gene>
    <name evidence="2" type="ORF">Acy02nite_50880</name>
</gene>
<dbReference type="EMBL" id="BOMH01000038">
    <property type="protein sequence ID" value="GID67207.1"/>
    <property type="molecule type" value="Genomic_DNA"/>
</dbReference>
<name>A0A919M601_9ACTN</name>
<accession>A0A919M601</accession>
<dbReference type="InterPro" id="IPR029062">
    <property type="entry name" value="Class_I_gatase-like"/>
</dbReference>
<sequence>MYALGGHDLLDRGDGGDPGGRKGGVYDIAVVPGGREAEFVPSRDVVIIVFEGVQSLDVTGPLEVFTGAGPGAYRVTTASPGGTPVRTPASTWRWHWSRRTSAVRSRRRSPGTW</sequence>
<comment type="caution">
    <text evidence="2">The sequence shown here is derived from an EMBL/GenBank/DDBJ whole genome shotgun (WGS) entry which is preliminary data.</text>
</comment>
<protein>
    <submittedName>
        <fullName evidence="2">Uncharacterized protein</fullName>
    </submittedName>
</protein>
<evidence type="ECO:0000313" key="2">
    <source>
        <dbReference type="EMBL" id="GID67207.1"/>
    </source>
</evidence>
<evidence type="ECO:0000313" key="3">
    <source>
        <dbReference type="Proteomes" id="UP000619479"/>
    </source>
</evidence>
<reference evidence="2" key="1">
    <citation type="submission" date="2021-01" db="EMBL/GenBank/DDBJ databases">
        <title>Whole genome shotgun sequence of Actinoplanes cyaneus NBRC 14990.</title>
        <authorList>
            <person name="Komaki H."/>
            <person name="Tamura T."/>
        </authorList>
    </citation>
    <scope>NUCLEOTIDE SEQUENCE</scope>
    <source>
        <strain evidence="2">NBRC 14990</strain>
    </source>
</reference>
<dbReference type="AlphaFoldDB" id="A0A919M601"/>
<keyword evidence="3" id="KW-1185">Reference proteome</keyword>
<feature type="region of interest" description="Disordered" evidence="1">
    <location>
        <begin position="1"/>
        <end position="23"/>
    </location>
</feature>
<dbReference type="Proteomes" id="UP000619479">
    <property type="component" value="Unassembled WGS sequence"/>
</dbReference>
<evidence type="ECO:0000256" key="1">
    <source>
        <dbReference type="SAM" id="MobiDB-lite"/>
    </source>
</evidence>
<organism evidence="2 3">
    <name type="scientific">Actinoplanes cyaneus</name>
    <dbReference type="NCBI Taxonomy" id="52696"/>
    <lineage>
        <taxon>Bacteria</taxon>
        <taxon>Bacillati</taxon>
        <taxon>Actinomycetota</taxon>
        <taxon>Actinomycetes</taxon>
        <taxon>Micromonosporales</taxon>
        <taxon>Micromonosporaceae</taxon>
        <taxon>Actinoplanes</taxon>
    </lineage>
</organism>
<dbReference type="Gene3D" id="3.40.50.880">
    <property type="match status" value="1"/>
</dbReference>
<proteinExistence type="predicted"/>